<dbReference type="Gene3D" id="1.10.533.10">
    <property type="entry name" value="Death Domain, Fas"/>
    <property type="match status" value="1"/>
</dbReference>
<name>A0A1X7UNE2_AMPQE</name>
<dbReference type="InParanoid" id="A0A1X7UNE2"/>
<gene>
    <name evidence="2" type="primary">100631825</name>
</gene>
<dbReference type="SUPFAM" id="SSF47986">
    <property type="entry name" value="DEATH domain"/>
    <property type="match status" value="1"/>
</dbReference>
<feature type="domain" description="CARD" evidence="1">
    <location>
        <begin position="4"/>
        <end position="94"/>
    </location>
</feature>
<dbReference type="GO" id="GO:0042981">
    <property type="term" value="P:regulation of apoptotic process"/>
    <property type="evidence" value="ECO:0007669"/>
    <property type="project" value="InterPro"/>
</dbReference>
<dbReference type="KEGG" id="aqu:100631825"/>
<sequence length="223" mass="25665">MASNEEVVQRVLRKMRRVLLEEMPEPRDLIEDERFGRCISGYEKTEVASLKDFTERVEKFIKFLEWKGPDFFESFLKVLRDYRPSLEKKLREERDSIEREMRFKDINNHHKGAANGKDGMDEAGTTSFNDCGPGPSYHISHISYSGVQLLADNLNDSKTFKDFCQAMRVDRDLIVISQRSLNPTACLLQEMHGDSEATMERLSEALGSIGKGELYSSLLQLMN</sequence>
<protein>
    <recommendedName>
        <fullName evidence="1">CARD domain-containing protein</fullName>
    </recommendedName>
</protein>
<proteinExistence type="predicted"/>
<dbReference type="EnsemblMetazoa" id="XM_003387252.3">
    <property type="protein sequence ID" value="XP_003387300.1"/>
    <property type="gene ID" value="LOC100631825"/>
</dbReference>
<reference evidence="3" key="1">
    <citation type="journal article" date="2010" name="Nature">
        <title>The Amphimedon queenslandica genome and the evolution of animal complexity.</title>
        <authorList>
            <person name="Srivastava M."/>
            <person name="Simakov O."/>
            <person name="Chapman J."/>
            <person name="Fahey B."/>
            <person name="Gauthier M.E."/>
            <person name="Mitros T."/>
            <person name="Richards G.S."/>
            <person name="Conaco C."/>
            <person name="Dacre M."/>
            <person name="Hellsten U."/>
            <person name="Larroux C."/>
            <person name="Putnam N.H."/>
            <person name="Stanke M."/>
            <person name="Adamska M."/>
            <person name="Darling A."/>
            <person name="Degnan S.M."/>
            <person name="Oakley T.H."/>
            <person name="Plachetzki D.C."/>
            <person name="Zhai Y."/>
            <person name="Adamski M."/>
            <person name="Calcino A."/>
            <person name="Cummins S.F."/>
            <person name="Goodstein D.M."/>
            <person name="Harris C."/>
            <person name="Jackson D.J."/>
            <person name="Leys S.P."/>
            <person name="Shu S."/>
            <person name="Woodcroft B.J."/>
            <person name="Vervoort M."/>
            <person name="Kosik K.S."/>
            <person name="Manning G."/>
            <person name="Degnan B.M."/>
            <person name="Rokhsar D.S."/>
        </authorList>
    </citation>
    <scope>NUCLEOTIDE SEQUENCE [LARGE SCALE GENOMIC DNA]</scope>
</reference>
<dbReference type="EnsemblMetazoa" id="Aqu2.1.29039_001">
    <property type="protein sequence ID" value="Aqu2.1.29039_001"/>
    <property type="gene ID" value="Aqu2.1.29039"/>
</dbReference>
<organism evidence="2">
    <name type="scientific">Amphimedon queenslandica</name>
    <name type="common">Sponge</name>
    <dbReference type="NCBI Taxonomy" id="400682"/>
    <lineage>
        <taxon>Eukaryota</taxon>
        <taxon>Metazoa</taxon>
        <taxon>Porifera</taxon>
        <taxon>Demospongiae</taxon>
        <taxon>Heteroscleromorpha</taxon>
        <taxon>Haplosclerida</taxon>
        <taxon>Niphatidae</taxon>
        <taxon>Amphimedon</taxon>
    </lineage>
</organism>
<evidence type="ECO:0000313" key="3">
    <source>
        <dbReference type="Proteomes" id="UP000007879"/>
    </source>
</evidence>
<dbReference type="CDD" id="cd01671">
    <property type="entry name" value="CARD"/>
    <property type="match status" value="1"/>
</dbReference>
<dbReference type="PROSITE" id="PS50209">
    <property type="entry name" value="CARD"/>
    <property type="match status" value="1"/>
</dbReference>
<dbReference type="AlphaFoldDB" id="A0A1X7UNE2"/>
<evidence type="ECO:0000259" key="1">
    <source>
        <dbReference type="PROSITE" id="PS50209"/>
    </source>
</evidence>
<dbReference type="Proteomes" id="UP000007879">
    <property type="component" value="Unassembled WGS sequence"/>
</dbReference>
<reference evidence="2" key="2">
    <citation type="submission" date="2017-05" db="UniProtKB">
        <authorList>
            <consortium name="EnsemblMetazoa"/>
        </authorList>
    </citation>
    <scope>IDENTIFICATION</scope>
</reference>
<keyword evidence="3" id="KW-1185">Reference proteome</keyword>
<dbReference type="InterPro" id="IPR011029">
    <property type="entry name" value="DEATH-like_dom_sf"/>
</dbReference>
<evidence type="ECO:0000313" key="2">
    <source>
        <dbReference type="EnsemblMetazoa" id="Aqu2.1.29039_001"/>
    </source>
</evidence>
<accession>A0A1X7UNE2</accession>
<dbReference type="InterPro" id="IPR001315">
    <property type="entry name" value="CARD"/>
</dbReference>